<dbReference type="PANTHER" id="PTHR30616">
    <property type="entry name" value="UNCHARACTERIZED PROTEIN YFIH"/>
    <property type="match status" value="1"/>
</dbReference>
<dbReference type="EMBL" id="JAJEQF010000004">
    <property type="protein sequence ID" value="MCC2166661.1"/>
    <property type="molecule type" value="Genomic_DNA"/>
</dbReference>
<dbReference type="InterPro" id="IPR038371">
    <property type="entry name" value="Cu_polyphenol_OxRdtase_sf"/>
</dbReference>
<reference evidence="12 13" key="1">
    <citation type="submission" date="2021-10" db="EMBL/GenBank/DDBJ databases">
        <title>Anaerobic single-cell dispensing facilitates the cultivation of human gut bacteria.</title>
        <authorList>
            <person name="Afrizal A."/>
        </authorList>
    </citation>
    <scope>NUCLEOTIDE SEQUENCE [LARGE SCALE GENOMIC DNA]</scope>
    <source>
        <strain evidence="12 13">CLA-AA-H244</strain>
    </source>
</reference>
<comment type="catalytic activity">
    <reaction evidence="1">
        <text>inosine + phosphate = alpha-D-ribose 1-phosphate + hypoxanthine</text>
        <dbReference type="Rhea" id="RHEA:27646"/>
        <dbReference type="ChEBI" id="CHEBI:17368"/>
        <dbReference type="ChEBI" id="CHEBI:17596"/>
        <dbReference type="ChEBI" id="CHEBI:43474"/>
        <dbReference type="ChEBI" id="CHEBI:57720"/>
        <dbReference type="EC" id="2.4.2.1"/>
    </reaction>
    <physiologicalReaction direction="left-to-right" evidence="1">
        <dbReference type="Rhea" id="RHEA:27647"/>
    </physiologicalReaction>
</comment>
<dbReference type="CDD" id="cd16833">
    <property type="entry name" value="YfiH"/>
    <property type="match status" value="1"/>
</dbReference>
<dbReference type="AlphaFoldDB" id="A0AAE3ATR4"/>
<comment type="caution">
    <text evidence="12">The sequence shown here is derived from an EMBL/GenBank/DDBJ whole genome shotgun (WGS) entry which is preliminary data.</text>
</comment>
<evidence type="ECO:0000256" key="6">
    <source>
        <dbReference type="ARBA" id="ARBA00022801"/>
    </source>
</evidence>
<dbReference type="PANTHER" id="PTHR30616:SF2">
    <property type="entry name" value="PURINE NUCLEOSIDE PHOSPHORYLASE LACC1"/>
    <property type="match status" value="1"/>
</dbReference>
<dbReference type="GO" id="GO:0005507">
    <property type="term" value="F:copper ion binding"/>
    <property type="evidence" value="ECO:0007669"/>
    <property type="project" value="TreeGrafter"/>
</dbReference>
<dbReference type="GO" id="GO:0017061">
    <property type="term" value="F:S-methyl-5-thioadenosine phosphorylase activity"/>
    <property type="evidence" value="ECO:0007669"/>
    <property type="project" value="UniProtKB-EC"/>
</dbReference>
<evidence type="ECO:0000256" key="1">
    <source>
        <dbReference type="ARBA" id="ARBA00000553"/>
    </source>
</evidence>
<evidence type="ECO:0000256" key="5">
    <source>
        <dbReference type="ARBA" id="ARBA00022723"/>
    </source>
</evidence>
<name>A0AAE3ATR4_9FIRM</name>
<dbReference type="RefSeq" id="WP_308727772.1">
    <property type="nucleotide sequence ID" value="NZ_JAJEQF010000004.1"/>
</dbReference>
<comment type="catalytic activity">
    <reaction evidence="8">
        <text>adenosine + H2O + H(+) = inosine + NH4(+)</text>
        <dbReference type="Rhea" id="RHEA:24408"/>
        <dbReference type="ChEBI" id="CHEBI:15377"/>
        <dbReference type="ChEBI" id="CHEBI:15378"/>
        <dbReference type="ChEBI" id="CHEBI:16335"/>
        <dbReference type="ChEBI" id="CHEBI:17596"/>
        <dbReference type="ChEBI" id="CHEBI:28938"/>
        <dbReference type="EC" id="3.5.4.4"/>
    </reaction>
    <physiologicalReaction direction="left-to-right" evidence="8">
        <dbReference type="Rhea" id="RHEA:24409"/>
    </physiologicalReaction>
</comment>
<protein>
    <recommendedName>
        <fullName evidence="11">Purine nucleoside phosphorylase</fullName>
    </recommendedName>
</protein>
<evidence type="ECO:0000256" key="9">
    <source>
        <dbReference type="ARBA" id="ARBA00048968"/>
    </source>
</evidence>
<comment type="catalytic activity">
    <reaction evidence="10">
        <text>S-methyl-5'-thioadenosine + phosphate = 5-(methylsulfanyl)-alpha-D-ribose 1-phosphate + adenine</text>
        <dbReference type="Rhea" id="RHEA:11852"/>
        <dbReference type="ChEBI" id="CHEBI:16708"/>
        <dbReference type="ChEBI" id="CHEBI:17509"/>
        <dbReference type="ChEBI" id="CHEBI:43474"/>
        <dbReference type="ChEBI" id="CHEBI:58533"/>
        <dbReference type="EC" id="2.4.2.28"/>
    </reaction>
    <physiologicalReaction direction="left-to-right" evidence="10">
        <dbReference type="Rhea" id="RHEA:11853"/>
    </physiologicalReaction>
</comment>
<dbReference type="InterPro" id="IPR003730">
    <property type="entry name" value="Cu_polyphenol_OxRdtase"/>
</dbReference>
<evidence type="ECO:0000256" key="7">
    <source>
        <dbReference type="ARBA" id="ARBA00022833"/>
    </source>
</evidence>
<keyword evidence="7" id="KW-0862">Zinc</keyword>
<dbReference type="Proteomes" id="UP001199355">
    <property type="component" value="Unassembled WGS sequence"/>
</dbReference>
<keyword evidence="13" id="KW-1185">Reference proteome</keyword>
<dbReference type="Gene3D" id="3.60.140.10">
    <property type="entry name" value="CNF1/YfiH-like putative cysteine hydrolases"/>
    <property type="match status" value="1"/>
</dbReference>
<evidence type="ECO:0000256" key="8">
    <source>
        <dbReference type="ARBA" id="ARBA00047989"/>
    </source>
</evidence>
<dbReference type="GO" id="GO:0016787">
    <property type="term" value="F:hydrolase activity"/>
    <property type="evidence" value="ECO:0007669"/>
    <property type="project" value="UniProtKB-KW"/>
</dbReference>
<sequence length="276" mass="30677">MEIHKSGEVEYLTFPALERLNIVTHMVTSRFGGVSTGDCASFNFSYARDTSREAVDENFRRAAGVFGTTSDAFVCSDQTHTTNIRRVEKEDAGKGVTKEKDYRDVDGLITNVPGLILGTFYADCVPLLFVDPVHHAIGCSHSGWRGTVGEMGKKTVEAMREAYGSRPEDIFAAIGPSICQDCYEVEKDVAEPFEKLFSQERYQDVSMKNILTEKVNGKYQLDLWRANEAILLGAGILKEHLSMTDICTCCNPSYLFSHRASKGKRGNLAAFLMLKQ</sequence>
<evidence type="ECO:0000256" key="10">
    <source>
        <dbReference type="ARBA" id="ARBA00049893"/>
    </source>
</evidence>
<gene>
    <name evidence="12" type="primary">pgeF</name>
    <name evidence="12" type="ORF">LKD45_02910</name>
</gene>
<keyword evidence="6" id="KW-0378">Hydrolase</keyword>
<dbReference type="InterPro" id="IPR011324">
    <property type="entry name" value="Cytotoxic_necrot_fac-like_cat"/>
</dbReference>
<accession>A0AAE3ATR4</accession>
<evidence type="ECO:0000256" key="3">
    <source>
        <dbReference type="ARBA" id="ARBA00007353"/>
    </source>
</evidence>
<dbReference type="SUPFAM" id="SSF64438">
    <property type="entry name" value="CNF1/YfiH-like putative cysteine hydrolases"/>
    <property type="match status" value="1"/>
</dbReference>
<comment type="similarity">
    <text evidence="3 11">Belongs to the purine nucleoside phosphorylase YfiH/LACC1 family.</text>
</comment>
<evidence type="ECO:0000256" key="11">
    <source>
        <dbReference type="RuleBase" id="RU361274"/>
    </source>
</evidence>
<evidence type="ECO:0000256" key="4">
    <source>
        <dbReference type="ARBA" id="ARBA00022679"/>
    </source>
</evidence>
<dbReference type="Pfam" id="PF02578">
    <property type="entry name" value="Cu-oxidase_4"/>
    <property type="match status" value="1"/>
</dbReference>
<keyword evidence="5" id="KW-0479">Metal-binding</keyword>
<comment type="function">
    <text evidence="2">Purine nucleoside enzyme that catalyzes the phosphorolysis of adenosine and inosine nucleosides, yielding D-ribose 1-phosphate and the respective free bases, adenine and hypoxanthine. Also catalyzes the phosphorolysis of S-methyl-5'-thioadenosine into adenine and S-methyl-5-thio-alpha-D-ribose 1-phosphate. Also has adenosine deaminase activity.</text>
</comment>
<comment type="catalytic activity">
    <reaction evidence="9">
        <text>adenosine + phosphate = alpha-D-ribose 1-phosphate + adenine</text>
        <dbReference type="Rhea" id="RHEA:27642"/>
        <dbReference type="ChEBI" id="CHEBI:16335"/>
        <dbReference type="ChEBI" id="CHEBI:16708"/>
        <dbReference type="ChEBI" id="CHEBI:43474"/>
        <dbReference type="ChEBI" id="CHEBI:57720"/>
        <dbReference type="EC" id="2.4.2.1"/>
    </reaction>
    <physiologicalReaction direction="left-to-right" evidence="9">
        <dbReference type="Rhea" id="RHEA:27643"/>
    </physiologicalReaction>
</comment>
<proteinExistence type="inferred from homology"/>
<evidence type="ECO:0000313" key="12">
    <source>
        <dbReference type="EMBL" id="MCC2166661.1"/>
    </source>
</evidence>
<organism evidence="12 13">
    <name type="scientific">Gallintestinimicrobium propionicum</name>
    <dbReference type="NCBI Taxonomy" id="2981770"/>
    <lineage>
        <taxon>Bacteria</taxon>
        <taxon>Bacillati</taxon>
        <taxon>Bacillota</taxon>
        <taxon>Clostridia</taxon>
        <taxon>Lachnospirales</taxon>
        <taxon>Lachnospiraceae</taxon>
        <taxon>Gallintestinimicrobium</taxon>
    </lineage>
</organism>
<keyword evidence="4" id="KW-0808">Transferase</keyword>
<evidence type="ECO:0000256" key="2">
    <source>
        <dbReference type="ARBA" id="ARBA00003215"/>
    </source>
</evidence>
<dbReference type="NCBIfam" id="TIGR00726">
    <property type="entry name" value="peptidoglycan editing factor PgeF"/>
    <property type="match status" value="1"/>
</dbReference>
<evidence type="ECO:0000313" key="13">
    <source>
        <dbReference type="Proteomes" id="UP001199355"/>
    </source>
</evidence>